<proteinExistence type="predicted"/>
<dbReference type="PANTHER" id="PTHR42951:SF22">
    <property type="entry name" value="METALLO BETA-LACTAMASE SUPERFAMILY LIPOPROTEIN"/>
    <property type="match status" value="1"/>
</dbReference>
<feature type="domain" description="Metallo-beta-lactamase" evidence="1">
    <location>
        <begin position="21"/>
        <end position="203"/>
    </location>
</feature>
<dbReference type="InterPro" id="IPR036866">
    <property type="entry name" value="RibonucZ/Hydroxyglut_hydro"/>
</dbReference>
<evidence type="ECO:0000313" key="3">
    <source>
        <dbReference type="Proteomes" id="UP000542813"/>
    </source>
</evidence>
<protein>
    <submittedName>
        <fullName evidence="2">Glyoxylase-like metal-dependent hydrolase (Beta-lactamase superfamily II)</fullName>
    </submittedName>
</protein>
<dbReference type="Gene3D" id="3.60.15.10">
    <property type="entry name" value="Ribonuclease Z/Hydroxyacylglutathione hydrolase-like"/>
    <property type="match status" value="1"/>
</dbReference>
<comment type="caution">
    <text evidence="2">The sequence shown here is derived from an EMBL/GenBank/DDBJ whole genome shotgun (WGS) entry which is preliminary data.</text>
</comment>
<keyword evidence="2" id="KW-0378">Hydrolase</keyword>
<dbReference type="Pfam" id="PF00753">
    <property type="entry name" value="Lactamase_B"/>
    <property type="match status" value="1"/>
</dbReference>
<dbReference type="InterPro" id="IPR050855">
    <property type="entry name" value="NDM-1-like"/>
</dbReference>
<name>A0A7W9LPV5_9ACTN</name>
<accession>A0A7W9LPV5</accession>
<keyword evidence="3" id="KW-1185">Reference proteome</keyword>
<dbReference type="GO" id="GO:0016787">
    <property type="term" value="F:hydrolase activity"/>
    <property type="evidence" value="ECO:0007669"/>
    <property type="project" value="UniProtKB-KW"/>
</dbReference>
<dbReference type="SMART" id="SM00849">
    <property type="entry name" value="Lactamase_B"/>
    <property type="match status" value="1"/>
</dbReference>
<reference evidence="2 3" key="1">
    <citation type="submission" date="2020-08" db="EMBL/GenBank/DDBJ databases">
        <title>Sequencing the genomes of 1000 actinobacteria strains.</title>
        <authorList>
            <person name="Klenk H.-P."/>
        </authorList>
    </citation>
    <scope>NUCLEOTIDE SEQUENCE [LARGE SCALE GENOMIC DNA]</scope>
    <source>
        <strain evidence="2 3">DSM 102122</strain>
    </source>
</reference>
<sequence>MAGLAEVTRDVLVATHDFCTHTTTVVVGDEGGCLVVDPGITPAELADLAEALARRGLHVTAGLATHPHWDHVLWSRALGSAPRFATSAATASAAAGRVAGLAEARSVAPDVDGDLFAVLTPLPDGVRSVPWDGPRVDVVEHRAHAPGHAALVVAGVLVAGDLLSDLEVPLLDLDAADPLGDYMAALGLLSALVDEVRWVVPGHGHVGDAAELRRRLAADRRYLDELAAGRGDDDPRLTPGVAEDWLIRDHRNQQAAVAPP</sequence>
<dbReference type="RefSeq" id="WP_184828485.1">
    <property type="nucleotide sequence ID" value="NZ_JACHMM010000001.1"/>
</dbReference>
<dbReference type="PANTHER" id="PTHR42951">
    <property type="entry name" value="METALLO-BETA-LACTAMASE DOMAIN-CONTAINING"/>
    <property type="match status" value="1"/>
</dbReference>
<dbReference type="AlphaFoldDB" id="A0A7W9LPV5"/>
<dbReference type="EMBL" id="JACHMM010000001">
    <property type="protein sequence ID" value="MBB5791592.1"/>
    <property type="molecule type" value="Genomic_DNA"/>
</dbReference>
<evidence type="ECO:0000259" key="1">
    <source>
        <dbReference type="SMART" id="SM00849"/>
    </source>
</evidence>
<dbReference type="SUPFAM" id="SSF56281">
    <property type="entry name" value="Metallo-hydrolase/oxidoreductase"/>
    <property type="match status" value="1"/>
</dbReference>
<gene>
    <name evidence="2" type="ORF">HD601_006167</name>
</gene>
<evidence type="ECO:0000313" key="2">
    <source>
        <dbReference type="EMBL" id="MBB5791592.1"/>
    </source>
</evidence>
<dbReference type="Proteomes" id="UP000542813">
    <property type="component" value="Unassembled WGS sequence"/>
</dbReference>
<organism evidence="2 3">
    <name type="scientific">Jiangella mangrovi</name>
    <dbReference type="NCBI Taxonomy" id="1524084"/>
    <lineage>
        <taxon>Bacteria</taxon>
        <taxon>Bacillati</taxon>
        <taxon>Actinomycetota</taxon>
        <taxon>Actinomycetes</taxon>
        <taxon>Jiangellales</taxon>
        <taxon>Jiangellaceae</taxon>
        <taxon>Jiangella</taxon>
    </lineage>
</organism>
<dbReference type="InterPro" id="IPR001279">
    <property type="entry name" value="Metallo-B-lactamas"/>
</dbReference>